<feature type="region of interest" description="Disordered" evidence="1">
    <location>
        <begin position="1"/>
        <end position="44"/>
    </location>
</feature>
<dbReference type="EMBL" id="JAEHOE010000041">
    <property type="protein sequence ID" value="KAG2492870.1"/>
    <property type="molecule type" value="Genomic_DNA"/>
</dbReference>
<feature type="compositionally biased region" description="Basic and acidic residues" evidence="1">
    <location>
        <begin position="34"/>
        <end position="44"/>
    </location>
</feature>
<gene>
    <name evidence="2" type="ORF">HYH03_008785</name>
</gene>
<evidence type="ECO:0000313" key="2">
    <source>
        <dbReference type="EMBL" id="KAG2492870.1"/>
    </source>
</evidence>
<reference evidence="2" key="1">
    <citation type="journal article" date="2020" name="bioRxiv">
        <title>Comparative genomics of Chlamydomonas.</title>
        <authorList>
            <person name="Craig R.J."/>
            <person name="Hasan A.R."/>
            <person name="Ness R.W."/>
            <person name="Keightley P.D."/>
        </authorList>
    </citation>
    <scope>NUCLEOTIDE SEQUENCE</scope>
    <source>
        <strain evidence="2">CCAP 11/70</strain>
    </source>
</reference>
<sequence length="239" mass="26485">MARQATEDTARDTQASGKACGSREGARGGRSRRPRELQREPLRDSLQRVAKAAEGLSSSCNDCLAQLKHVETLYGEKVVELQLHKERLDFAARHRDFVSKFEDRVFRRVVNSAAYGRALQAGAGPLQNKEDALNLLHTLASAEEDPDDEDCAAVLTEGNLLMRKAWEQAVLEKGLYLEEYQALRVFKDCTNRAFHQPLEAADALRQLTTSLPMPDDYKAAKAPLIKLLGILAKPTAGAR</sequence>
<protein>
    <submittedName>
        <fullName evidence="2">Uncharacterized protein</fullName>
    </submittedName>
</protein>
<proteinExistence type="predicted"/>
<name>A0A835XZH7_9CHLO</name>
<comment type="caution">
    <text evidence="2">The sequence shown here is derived from an EMBL/GenBank/DDBJ whole genome shotgun (WGS) entry which is preliminary data.</text>
</comment>
<dbReference type="AlphaFoldDB" id="A0A835XZH7"/>
<evidence type="ECO:0000313" key="3">
    <source>
        <dbReference type="Proteomes" id="UP000612055"/>
    </source>
</evidence>
<dbReference type="OrthoDB" id="546283at2759"/>
<organism evidence="2 3">
    <name type="scientific">Edaphochlamys debaryana</name>
    <dbReference type="NCBI Taxonomy" id="47281"/>
    <lineage>
        <taxon>Eukaryota</taxon>
        <taxon>Viridiplantae</taxon>
        <taxon>Chlorophyta</taxon>
        <taxon>core chlorophytes</taxon>
        <taxon>Chlorophyceae</taxon>
        <taxon>CS clade</taxon>
        <taxon>Chlamydomonadales</taxon>
        <taxon>Chlamydomonadales incertae sedis</taxon>
        <taxon>Edaphochlamys</taxon>
    </lineage>
</organism>
<feature type="compositionally biased region" description="Basic and acidic residues" evidence="1">
    <location>
        <begin position="1"/>
        <end position="11"/>
    </location>
</feature>
<keyword evidence="3" id="KW-1185">Reference proteome</keyword>
<evidence type="ECO:0000256" key="1">
    <source>
        <dbReference type="SAM" id="MobiDB-lite"/>
    </source>
</evidence>
<dbReference type="Proteomes" id="UP000612055">
    <property type="component" value="Unassembled WGS sequence"/>
</dbReference>
<accession>A0A835XZH7</accession>